<evidence type="ECO:0000313" key="1">
    <source>
        <dbReference type="EMBL" id="KAG9459382.1"/>
    </source>
</evidence>
<protein>
    <submittedName>
        <fullName evidence="1">Uncharacterized protein</fullName>
    </submittedName>
</protein>
<dbReference type="EMBL" id="JAINDJ010000002">
    <property type="protein sequence ID" value="KAG9459382.1"/>
    <property type="molecule type" value="Genomic_DNA"/>
</dbReference>
<gene>
    <name evidence="1" type="ORF">H6P81_003890</name>
</gene>
<dbReference type="AlphaFoldDB" id="A0AAV7FDV5"/>
<evidence type="ECO:0000313" key="2">
    <source>
        <dbReference type="Proteomes" id="UP000825729"/>
    </source>
</evidence>
<accession>A0AAV7FDV5</accession>
<sequence>MTESQTVLTSFDILINQLVGNKDGSTCMGLRPKNCLSFSLNMSRAEWKRDIWENEKNLMPGRQYGTESTIRPCAQLGTWEEEEEEEEGGTYPAGQGIYISMHGLQNLLDYGLLLIPGTVGETTFSPELGPRRKKELLLLLKLRTRSINTHRSKRRFISSQKQQKRMFLYLTTRQGHMGMEEERF</sequence>
<reference evidence="1 2" key="1">
    <citation type="submission" date="2021-07" db="EMBL/GenBank/DDBJ databases">
        <title>The Aristolochia fimbriata genome: insights into angiosperm evolution, floral development and chemical biosynthesis.</title>
        <authorList>
            <person name="Jiao Y."/>
        </authorList>
    </citation>
    <scope>NUCLEOTIDE SEQUENCE [LARGE SCALE GENOMIC DNA]</scope>
    <source>
        <strain evidence="1">IBCAS-2021</strain>
        <tissue evidence="1">Leaf</tissue>
    </source>
</reference>
<comment type="caution">
    <text evidence="1">The sequence shown here is derived from an EMBL/GenBank/DDBJ whole genome shotgun (WGS) entry which is preliminary data.</text>
</comment>
<name>A0AAV7FDV5_ARIFI</name>
<proteinExistence type="predicted"/>
<organism evidence="1 2">
    <name type="scientific">Aristolochia fimbriata</name>
    <name type="common">White veined hardy Dutchman's pipe vine</name>
    <dbReference type="NCBI Taxonomy" id="158543"/>
    <lineage>
        <taxon>Eukaryota</taxon>
        <taxon>Viridiplantae</taxon>
        <taxon>Streptophyta</taxon>
        <taxon>Embryophyta</taxon>
        <taxon>Tracheophyta</taxon>
        <taxon>Spermatophyta</taxon>
        <taxon>Magnoliopsida</taxon>
        <taxon>Magnoliidae</taxon>
        <taxon>Piperales</taxon>
        <taxon>Aristolochiaceae</taxon>
        <taxon>Aristolochia</taxon>
    </lineage>
</organism>
<dbReference type="Proteomes" id="UP000825729">
    <property type="component" value="Unassembled WGS sequence"/>
</dbReference>
<keyword evidence="2" id="KW-1185">Reference proteome</keyword>